<evidence type="ECO:0000256" key="1">
    <source>
        <dbReference type="SAM" id="SignalP"/>
    </source>
</evidence>
<dbReference type="AlphaFoldDB" id="A0AAU7F7J6"/>
<dbReference type="SUPFAM" id="SSF53850">
    <property type="entry name" value="Periplasmic binding protein-like II"/>
    <property type="match status" value="1"/>
</dbReference>
<dbReference type="KEGG" id="cmav:ABHF33_10900"/>
<organism evidence="2">
    <name type="scientific">Chitinibacter mangrovi</name>
    <dbReference type="NCBI Taxonomy" id="3153927"/>
    <lineage>
        <taxon>Bacteria</taxon>
        <taxon>Pseudomonadati</taxon>
        <taxon>Pseudomonadota</taxon>
        <taxon>Betaproteobacteria</taxon>
        <taxon>Neisseriales</taxon>
        <taxon>Chitinibacteraceae</taxon>
        <taxon>Chitinibacter</taxon>
    </lineage>
</organism>
<dbReference type="EMBL" id="CP157355">
    <property type="protein sequence ID" value="XBL99579.1"/>
    <property type="molecule type" value="Genomic_DNA"/>
</dbReference>
<evidence type="ECO:0008006" key="3">
    <source>
        <dbReference type="Google" id="ProtNLM"/>
    </source>
</evidence>
<feature type="signal peptide" evidence="1">
    <location>
        <begin position="1"/>
        <end position="23"/>
    </location>
</feature>
<feature type="chain" id="PRO_5043840134" description="Transporter substrate-binding domain-containing protein" evidence="1">
    <location>
        <begin position="24"/>
        <end position="290"/>
    </location>
</feature>
<protein>
    <recommendedName>
        <fullName evidence="3">Transporter substrate-binding domain-containing protein</fullName>
    </recommendedName>
</protein>
<dbReference type="RefSeq" id="WP_348943995.1">
    <property type="nucleotide sequence ID" value="NZ_CP157355.1"/>
</dbReference>
<accession>A0AAU7F7J6</accession>
<evidence type="ECO:0000313" key="2">
    <source>
        <dbReference type="EMBL" id="XBL99579.1"/>
    </source>
</evidence>
<gene>
    <name evidence="2" type="ORF">ABHF33_10900</name>
</gene>
<sequence>MHKKTPCWLLLLTVLLLQLPAQAAELLIRMRPPQGSTDTSHSYFIGLAQLALNKTASQGAAHIVLSKEDMPQARALLELSRGRIIDLDWAGTNIEREAMLHPIRIPLLQGLLGHRALAIRKENLAAFDQVKTVADLAKFTGIQGSQWPDTAVLEAAGLTLQKPPKFEMMYPMLLNRRGDYFPRGLTEIYAEVAALKNPDIIVYDKLLLIYKMPMYFFTAKNNVALANRLEAGLQMAVDDGSLLDYMKTNAVTAPIFPLSRYKNSRKIYLDNPGLPPQTPIHDERLWLSLP</sequence>
<reference evidence="2" key="1">
    <citation type="submission" date="2024-05" db="EMBL/GenBank/DDBJ databases">
        <authorList>
            <person name="Yang L."/>
            <person name="Pan L."/>
        </authorList>
    </citation>
    <scope>NUCLEOTIDE SEQUENCE</scope>
    <source>
        <strain evidence="2">FCG-7</strain>
    </source>
</reference>
<proteinExistence type="predicted"/>
<keyword evidence="1" id="KW-0732">Signal</keyword>
<name>A0AAU7F7J6_9NEIS</name>